<sequence length="1006" mass="113223">MTDDTYTAHAGAKFPIKCEKKFLIENIFIFKNILGTAPEGLAYNTFSTKSDVWAFGVLLWEIFSYGMAPYPGVELGSVIGLLEKSSLIFRSQKFQNTYIDFRLERPTDCPDSVHRLMLQCWQWSPSDRPRFHNLHKSLYSLLQSEKGETTPIAENTNLIFSPERAEELNSSSSFCPSLQTTSSLQATNQQLAFVAASVAKKREAKQREMSGICLSDQAQAKISDPLGIISPRIPSTSIPSSSAASHAHHLLRDRTVSMGCRASQQRQARSSSPEPPPPPPRPDRRKRPSMGAQLERTSFSTFRPSEPAQMVGGPSPTIFHHSPNIIHLPTEPPQSLSSKTFAKPSMPSTKNQKLFARLPTVQFVQKEEGPRSGKNLTKLNLSGTGTLPRGFSLDTTVKRSGSELKFPEPFEKNEEKSGQEKEENKLERPLKEEKEEDNNQISKLPLQHLKMRLKKTTSETSAVQSTSNNQQTDEPNSSRLVRPEPKPRRSVDPSVESCLKNNQKTKFESSIETTSGSSLQNIDEVKEDNELHAKIKQLRHVQRVTAEEENNTPEGMEGNEQSEELEESNLDTKMTKMKIENERFVGDFVKYLEFVLNQKINEIPKQQQIQQQNNKKINIEPPPKMRHLVTQKVAPLQHHRPFSMQAISVGVQETKKEDDNSSNIEGVYLTSSVTFNRPQKPEISDNLNATDEKTAELTIETNKIEVSKTSLNNKNDEKDYSVASPVKFRPFSTLQRPEKPNDDKIPQACTKPKCVTVAQPKLPSTERDIQQIPAIRRSDPSMPSEDNINQLTPQSERHSASSTIQRHSNIFLSDNENSPRLPRESSPSLLSSKEHHQVPVPEDSGQQQQTPPVSKDYLNELHRQLNVFMQEVNRKPTAGTVAFLIRAIGQQQPKDGENGGADHLIRISDLLQQFHHTCTIYAENISPHSKFKFRELLSRMEAGIRQLRTFISTPSTSSSINKSIGNRQTSTNTPPSQTSTTSPPSDRQVLADMEMLVRQVMQLVNR</sequence>
<keyword evidence="2" id="KW-1185">Reference proteome</keyword>
<reference evidence="1" key="1">
    <citation type="submission" date="2023-11" db="EMBL/GenBank/DDBJ databases">
        <authorList>
            <person name="Poullet M."/>
        </authorList>
    </citation>
    <scope>NUCLEOTIDE SEQUENCE</scope>
    <source>
        <strain evidence="1">E1834</strain>
    </source>
</reference>
<gene>
    <name evidence="1" type="ORF">MENTE1834_LOCUS30713</name>
</gene>
<dbReference type="EMBL" id="CAVMJV010000050">
    <property type="protein sequence ID" value="CAK5083376.1"/>
    <property type="molecule type" value="Genomic_DNA"/>
</dbReference>
<organism evidence="1 2">
    <name type="scientific">Meloidogyne enterolobii</name>
    <name type="common">Root-knot nematode worm</name>
    <name type="synonym">Meloidogyne mayaguensis</name>
    <dbReference type="NCBI Taxonomy" id="390850"/>
    <lineage>
        <taxon>Eukaryota</taxon>
        <taxon>Metazoa</taxon>
        <taxon>Ecdysozoa</taxon>
        <taxon>Nematoda</taxon>
        <taxon>Chromadorea</taxon>
        <taxon>Rhabditida</taxon>
        <taxon>Tylenchina</taxon>
        <taxon>Tylenchomorpha</taxon>
        <taxon>Tylenchoidea</taxon>
        <taxon>Meloidogynidae</taxon>
        <taxon>Meloidogyninae</taxon>
        <taxon>Meloidogyne</taxon>
    </lineage>
</organism>
<accession>A0ACB0ZW79</accession>
<comment type="caution">
    <text evidence="1">The sequence shown here is derived from an EMBL/GenBank/DDBJ whole genome shotgun (WGS) entry which is preliminary data.</text>
</comment>
<protein>
    <submittedName>
        <fullName evidence="1">Uncharacterized protein</fullName>
    </submittedName>
</protein>
<dbReference type="Proteomes" id="UP001497535">
    <property type="component" value="Unassembled WGS sequence"/>
</dbReference>
<evidence type="ECO:0000313" key="1">
    <source>
        <dbReference type="EMBL" id="CAK5083376.1"/>
    </source>
</evidence>
<name>A0ACB0ZW79_MELEN</name>
<evidence type="ECO:0000313" key="2">
    <source>
        <dbReference type="Proteomes" id="UP001497535"/>
    </source>
</evidence>
<proteinExistence type="predicted"/>